<dbReference type="Proteomes" id="UP000230040">
    <property type="component" value="Segment"/>
</dbReference>
<proteinExistence type="predicted"/>
<dbReference type="Pfam" id="PF11123">
    <property type="entry name" value="DNA_Packaging_2"/>
    <property type="match status" value="1"/>
</dbReference>
<organism evidence="1 2">
    <name type="scientific">Aeromonas phage Ahp1</name>
    <dbReference type="NCBI Taxonomy" id="1747286"/>
    <lineage>
        <taxon>Viruses</taxon>
        <taxon>Duplodnaviria</taxon>
        <taxon>Heunggongvirae</taxon>
        <taxon>Uroviricota</taxon>
        <taxon>Caudoviricetes</taxon>
        <taxon>Autographivirales</taxon>
        <taxon>Autonotataviridae</taxon>
        <taxon>Melnykvirinae</taxon>
        <taxon>Ahphunavirus</taxon>
        <taxon>Ahphunavirus Ahp1</taxon>
    </lineage>
</organism>
<keyword evidence="2" id="KW-1185">Reference proteome</keyword>
<reference evidence="1 2" key="1">
    <citation type="journal article" date="2016" name="PLoS ONE">
        <title>Genomic Characterization of the Novel Aeromonas hydrophila Phage Ahp1 Suggests the Derivation of a New Subgroup from phiKMV-Like Family.</title>
        <authorList>
            <person name="Wang J.B."/>
            <person name="Lin N.T."/>
            <person name="Tseng Y.H."/>
            <person name="Weng S.F."/>
        </authorList>
    </citation>
    <scope>NUCLEOTIDE SEQUENCE [LARGE SCALE GENOMIC DNA]</scope>
</reference>
<name>A0A1S5Q8G2_9CAUD</name>
<evidence type="ECO:0000313" key="2">
    <source>
        <dbReference type="Proteomes" id="UP000230040"/>
    </source>
</evidence>
<sequence>MENELENDLPDTAAADEAADKAFMERLRAMSNEGLAKLLLNESLISLARTINKGWATAADLNAARQFLKDNDIGIVPTRTNAAGKLKEALQARSASSQQSPGVIPIEELDQLDIDDFVRLQ</sequence>
<dbReference type="EMBL" id="KT949345">
    <property type="protein sequence ID" value="ALP47760.1"/>
    <property type="molecule type" value="Genomic_DNA"/>
</dbReference>
<evidence type="ECO:0000313" key="1">
    <source>
        <dbReference type="EMBL" id="ALP47760.1"/>
    </source>
</evidence>
<dbReference type="InterPro" id="IPR024345">
    <property type="entry name" value="DNA_matur_Phage_T7-like"/>
</dbReference>
<protein>
    <submittedName>
        <fullName evidence="1">Putative DNA maturase A</fullName>
    </submittedName>
</protein>
<accession>A0A1S5Q8G2</accession>
<gene>
    <name evidence="1" type="ORF">Ahp1_42</name>
</gene>